<comment type="catalytic activity">
    <reaction evidence="7">
        <text>L-threonyl-[protein] + ATP = O-phospho-L-threonyl-[protein] + ADP + H(+)</text>
        <dbReference type="Rhea" id="RHEA:46608"/>
        <dbReference type="Rhea" id="RHEA-COMP:11060"/>
        <dbReference type="Rhea" id="RHEA-COMP:11605"/>
        <dbReference type="ChEBI" id="CHEBI:15378"/>
        <dbReference type="ChEBI" id="CHEBI:30013"/>
        <dbReference type="ChEBI" id="CHEBI:30616"/>
        <dbReference type="ChEBI" id="CHEBI:61977"/>
        <dbReference type="ChEBI" id="CHEBI:456216"/>
        <dbReference type="EC" id="2.7.11.1"/>
    </reaction>
</comment>
<evidence type="ECO:0000256" key="14">
    <source>
        <dbReference type="SAM" id="MobiDB-lite"/>
    </source>
</evidence>
<evidence type="ECO:0000313" key="16">
    <source>
        <dbReference type="Ensembl" id="ENSTGUP00000028252.1"/>
    </source>
</evidence>
<keyword evidence="5" id="KW-0418">Kinase</keyword>
<dbReference type="OMA" id="KNRPCIK"/>
<dbReference type="SUPFAM" id="SSF56112">
    <property type="entry name" value="Protein kinase-like (PK-like)"/>
    <property type="match status" value="1"/>
</dbReference>
<evidence type="ECO:0000256" key="7">
    <source>
        <dbReference type="ARBA" id="ARBA00047899"/>
    </source>
</evidence>
<dbReference type="Gene3D" id="1.10.510.10">
    <property type="entry name" value="Transferase(Phosphotransferase) domain 1"/>
    <property type="match status" value="1"/>
</dbReference>
<evidence type="ECO:0000256" key="1">
    <source>
        <dbReference type="ARBA" id="ARBA00012513"/>
    </source>
</evidence>
<dbReference type="GO" id="GO:0005524">
    <property type="term" value="F:ATP binding"/>
    <property type="evidence" value="ECO:0007669"/>
    <property type="project" value="UniProtKB-UniRule"/>
</dbReference>
<dbReference type="EC" id="2.7.11.1" evidence="1"/>
<evidence type="ECO:0000256" key="3">
    <source>
        <dbReference type="ARBA" id="ARBA00022679"/>
    </source>
</evidence>
<comment type="similarity">
    <text evidence="13">Belongs to the protein kinase superfamily.</text>
</comment>
<evidence type="ECO:0000256" key="4">
    <source>
        <dbReference type="ARBA" id="ARBA00022741"/>
    </source>
</evidence>
<dbReference type="Ensembl" id="ENSTGUT00000029731.1">
    <property type="protein sequence ID" value="ENSTGUP00000028252.1"/>
    <property type="gene ID" value="ENSTGUG00000027277.1"/>
</dbReference>
<name>A0A674H0U9_TAEGU</name>
<dbReference type="InParanoid" id="A0A674H0U9"/>
<dbReference type="InterPro" id="IPR011009">
    <property type="entry name" value="Kinase-like_dom_sf"/>
</dbReference>
<dbReference type="PROSITE" id="PS00107">
    <property type="entry name" value="PROTEIN_KINASE_ATP"/>
    <property type="match status" value="1"/>
</dbReference>
<evidence type="ECO:0000256" key="10">
    <source>
        <dbReference type="PIRSR" id="PIRSR630616-2"/>
    </source>
</evidence>
<feature type="region of interest" description="Disordered" evidence="14">
    <location>
        <begin position="1"/>
        <end position="33"/>
    </location>
</feature>
<feature type="binding site" evidence="10">
    <location>
        <position position="144"/>
    </location>
    <ligand>
        <name>ATP</name>
        <dbReference type="ChEBI" id="CHEBI:30616"/>
    </ligand>
</feature>
<keyword evidence="4 10" id="KW-0547">Nucleotide-binding</keyword>
<evidence type="ECO:0000256" key="2">
    <source>
        <dbReference type="ARBA" id="ARBA00022527"/>
    </source>
</evidence>
<dbReference type="InterPro" id="IPR030616">
    <property type="entry name" value="Aur-like"/>
</dbReference>
<dbReference type="SMART" id="SM00220">
    <property type="entry name" value="S_TKc"/>
    <property type="match status" value="1"/>
</dbReference>
<reference evidence="16" key="2">
    <citation type="submission" date="2025-09" db="UniProtKB">
        <authorList>
            <consortium name="Ensembl"/>
        </authorList>
    </citation>
    <scope>IDENTIFICATION</scope>
</reference>
<proteinExistence type="inferred from homology"/>
<dbReference type="InterPro" id="IPR008271">
    <property type="entry name" value="Ser/Thr_kinase_AS"/>
</dbReference>
<keyword evidence="6 10" id="KW-0067">ATP-binding</keyword>
<evidence type="ECO:0000256" key="11">
    <source>
        <dbReference type="PIRSR" id="PIRSR630616-3"/>
    </source>
</evidence>
<dbReference type="GeneTree" id="ENSGT00940000158980"/>
<dbReference type="Gene3D" id="3.30.200.20">
    <property type="entry name" value="Phosphorylase Kinase, domain 1"/>
    <property type="match status" value="1"/>
</dbReference>
<dbReference type="Pfam" id="PF00069">
    <property type="entry name" value="Pkinase"/>
    <property type="match status" value="1"/>
</dbReference>
<dbReference type="GO" id="GO:0004674">
    <property type="term" value="F:protein serine/threonine kinase activity"/>
    <property type="evidence" value="ECO:0007669"/>
    <property type="project" value="UniProtKB-KW"/>
</dbReference>
<evidence type="ECO:0000256" key="13">
    <source>
        <dbReference type="RuleBase" id="RU000304"/>
    </source>
</evidence>
<comment type="catalytic activity">
    <reaction evidence="8">
        <text>L-seryl-[protein] + ATP = O-phospho-L-seryl-[protein] + ADP + H(+)</text>
        <dbReference type="Rhea" id="RHEA:17989"/>
        <dbReference type="Rhea" id="RHEA-COMP:9863"/>
        <dbReference type="Rhea" id="RHEA-COMP:11604"/>
        <dbReference type="ChEBI" id="CHEBI:15378"/>
        <dbReference type="ChEBI" id="CHEBI:29999"/>
        <dbReference type="ChEBI" id="CHEBI:30616"/>
        <dbReference type="ChEBI" id="CHEBI:83421"/>
        <dbReference type="ChEBI" id="CHEBI:456216"/>
        <dbReference type="EC" id="2.7.11.1"/>
    </reaction>
</comment>
<feature type="binding site" evidence="10 12">
    <location>
        <position position="163"/>
    </location>
    <ligand>
        <name>ATP</name>
        <dbReference type="ChEBI" id="CHEBI:30616"/>
    </ligand>
</feature>
<evidence type="ECO:0000313" key="17">
    <source>
        <dbReference type="Proteomes" id="UP000007754"/>
    </source>
</evidence>
<evidence type="ECO:0000256" key="6">
    <source>
        <dbReference type="ARBA" id="ARBA00022840"/>
    </source>
</evidence>
<dbReference type="FunFam" id="1.10.510.10:FF:000235">
    <property type="entry name" value="Serine/threonine-protein kinase ark1"/>
    <property type="match status" value="1"/>
</dbReference>
<evidence type="ECO:0000259" key="15">
    <source>
        <dbReference type="PROSITE" id="PS50011"/>
    </source>
</evidence>
<evidence type="ECO:0000256" key="5">
    <source>
        <dbReference type="ARBA" id="ARBA00022777"/>
    </source>
</evidence>
<dbReference type="FunFam" id="3.30.200.20:FF:000042">
    <property type="entry name" value="Aurora kinase A"/>
    <property type="match status" value="1"/>
</dbReference>
<feature type="binding site" evidence="10">
    <location>
        <begin position="212"/>
        <end position="214"/>
    </location>
    <ligand>
        <name>ATP</name>
        <dbReference type="ChEBI" id="CHEBI:30616"/>
    </ligand>
</feature>
<dbReference type="Proteomes" id="UP000007754">
    <property type="component" value="Unplaced"/>
</dbReference>
<evidence type="ECO:0000256" key="9">
    <source>
        <dbReference type="PIRSR" id="PIRSR630616-1"/>
    </source>
</evidence>
<sequence length="399" mass="44230">APREGSDRSRAGASGAQRAAGPSPTRAHLLSGGLRGGGGNIPQVLPQVCPGVPTCARCAQVCPPVPAVLRCYPRCPQALSHLCQVFLCDPGVTPDITPGVPTCATCARCAQVTQVCPGVNPVVPHRRTFSLEDFEVGRPLGKGKFGNVYLARERRSGFLVALKVLFKSQVEQEGVEHQLRREIEIQAHLRHPNVLRLYNYFHDRRRVFLILEFAPRGELYKELQRCRRLDATRTATLMEELADALLYCHGRKVIHRDIKPENLLLGLKGELKIADFGWSVHAPSLRRRTLCGTLDYLPPEMVEGGGHDEKVDLWCLGVLCYELLAGHPPFESPSAADTYRRITQVDLQFPGSVPGGARDLIQRLLRRLPGQRLPLRGVLGHPWVREHSRRVLPPGYCPP</sequence>
<keyword evidence="3" id="KW-0808">Transferase</keyword>
<dbReference type="InterPro" id="IPR017441">
    <property type="entry name" value="Protein_kinase_ATP_BS"/>
</dbReference>
<keyword evidence="17" id="KW-1185">Reference proteome</keyword>
<keyword evidence="2 13" id="KW-0723">Serine/threonine-protein kinase</keyword>
<feature type="domain" description="Protein kinase" evidence="15">
    <location>
        <begin position="134"/>
        <end position="384"/>
    </location>
</feature>
<feature type="binding site" evidence="10">
    <location>
        <begin position="261"/>
        <end position="262"/>
    </location>
    <ligand>
        <name>ATP</name>
        <dbReference type="ChEBI" id="CHEBI:30616"/>
    </ligand>
</feature>
<protein>
    <recommendedName>
        <fullName evidence="1">non-specific serine/threonine protein kinase</fullName>
        <ecNumber evidence="1">2.7.11.1</ecNumber>
    </recommendedName>
</protein>
<dbReference type="PROSITE" id="PS00108">
    <property type="entry name" value="PROTEIN_KINASE_ST"/>
    <property type="match status" value="1"/>
</dbReference>
<feature type="cross-link" description="Glycyl lysine isopeptide (Lys-Gly) (interchain with G-Cter in SUMO2)" evidence="11">
    <location>
        <position position="259"/>
    </location>
</feature>
<evidence type="ECO:0000256" key="8">
    <source>
        <dbReference type="ARBA" id="ARBA00048679"/>
    </source>
</evidence>
<dbReference type="InterPro" id="IPR000719">
    <property type="entry name" value="Prot_kinase_dom"/>
</dbReference>
<feature type="compositionally biased region" description="Low complexity" evidence="14">
    <location>
        <begin position="11"/>
        <end position="23"/>
    </location>
</feature>
<dbReference type="PROSITE" id="PS50011">
    <property type="entry name" value="PROTEIN_KINASE_DOM"/>
    <property type="match status" value="1"/>
</dbReference>
<organism evidence="16 17">
    <name type="scientific">Taeniopygia guttata</name>
    <name type="common">Zebra finch</name>
    <name type="synonym">Poephila guttata</name>
    <dbReference type="NCBI Taxonomy" id="59729"/>
    <lineage>
        <taxon>Eukaryota</taxon>
        <taxon>Metazoa</taxon>
        <taxon>Chordata</taxon>
        <taxon>Craniata</taxon>
        <taxon>Vertebrata</taxon>
        <taxon>Euteleostomi</taxon>
        <taxon>Archelosauria</taxon>
        <taxon>Archosauria</taxon>
        <taxon>Dinosauria</taxon>
        <taxon>Saurischia</taxon>
        <taxon>Theropoda</taxon>
        <taxon>Coelurosauria</taxon>
        <taxon>Aves</taxon>
        <taxon>Neognathae</taxon>
        <taxon>Neoaves</taxon>
        <taxon>Telluraves</taxon>
        <taxon>Australaves</taxon>
        <taxon>Passeriformes</taxon>
        <taxon>Passeroidea</taxon>
        <taxon>Estrildidae</taxon>
        <taxon>Estrildinae</taxon>
        <taxon>Taeniopygia</taxon>
    </lineage>
</organism>
<evidence type="ECO:0000256" key="12">
    <source>
        <dbReference type="PROSITE-ProRule" id="PRU10141"/>
    </source>
</evidence>
<reference evidence="16" key="1">
    <citation type="submission" date="2025-08" db="UniProtKB">
        <authorList>
            <consortium name="Ensembl"/>
        </authorList>
    </citation>
    <scope>IDENTIFICATION</scope>
</reference>
<feature type="compositionally biased region" description="Basic and acidic residues" evidence="14">
    <location>
        <begin position="1"/>
        <end position="10"/>
    </location>
</feature>
<feature type="active site" description="Proton acceptor" evidence="9">
    <location>
        <position position="257"/>
    </location>
</feature>
<dbReference type="AlphaFoldDB" id="A0A674H0U9"/>
<feature type="binding site" evidence="10">
    <location>
        <position position="275"/>
    </location>
    <ligand>
        <name>ATP</name>
        <dbReference type="ChEBI" id="CHEBI:30616"/>
    </ligand>
</feature>
<accession>A0A674H0U9</accession>
<dbReference type="PANTHER" id="PTHR24350">
    <property type="entry name" value="SERINE/THREONINE-PROTEIN KINASE IAL-RELATED"/>
    <property type="match status" value="1"/>
</dbReference>